<keyword evidence="2" id="KW-0238">DNA-binding</keyword>
<evidence type="ECO:0000256" key="2">
    <source>
        <dbReference type="ARBA" id="ARBA00023125"/>
    </source>
</evidence>
<name>A0A6M4HAZ5_9PROT</name>
<dbReference type="RefSeq" id="WP_246212059.1">
    <property type="nucleotide sequence ID" value="NZ_CP053073.1"/>
</dbReference>
<dbReference type="InterPro" id="IPR000835">
    <property type="entry name" value="HTH_MarR-typ"/>
</dbReference>
<dbReference type="Proteomes" id="UP000503096">
    <property type="component" value="Chromosome"/>
</dbReference>
<accession>A0A6M4HAZ5</accession>
<dbReference type="GO" id="GO:0003700">
    <property type="term" value="F:DNA-binding transcription factor activity"/>
    <property type="evidence" value="ECO:0007669"/>
    <property type="project" value="InterPro"/>
</dbReference>
<dbReference type="PROSITE" id="PS50995">
    <property type="entry name" value="HTH_MARR_2"/>
    <property type="match status" value="1"/>
</dbReference>
<dbReference type="InParanoid" id="A0A6M4HAZ5"/>
<dbReference type="KEGG" id="upl:DSM104440_03696"/>
<dbReference type="EMBL" id="CP053073">
    <property type="protein sequence ID" value="QJR16860.1"/>
    <property type="molecule type" value="Genomic_DNA"/>
</dbReference>
<protein>
    <recommendedName>
        <fullName evidence="4">HTH marR-type domain-containing protein</fullName>
    </recommendedName>
</protein>
<dbReference type="Gene3D" id="1.10.10.10">
    <property type="entry name" value="Winged helix-like DNA-binding domain superfamily/Winged helix DNA-binding domain"/>
    <property type="match status" value="1"/>
</dbReference>
<feature type="domain" description="HTH marR-type" evidence="4">
    <location>
        <begin position="5"/>
        <end position="141"/>
    </location>
</feature>
<dbReference type="InterPro" id="IPR036390">
    <property type="entry name" value="WH_DNA-bd_sf"/>
</dbReference>
<evidence type="ECO:0000259" key="4">
    <source>
        <dbReference type="PROSITE" id="PS50995"/>
    </source>
</evidence>
<evidence type="ECO:0000256" key="1">
    <source>
        <dbReference type="ARBA" id="ARBA00023015"/>
    </source>
</evidence>
<keyword evidence="1" id="KW-0805">Transcription regulation</keyword>
<evidence type="ECO:0000313" key="6">
    <source>
        <dbReference type="Proteomes" id="UP000503096"/>
    </source>
</evidence>
<gene>
    <name evidence="5" type="ORF">DSM104440_03696</name>
</gene>
<dbReference type="SMART" id="SM00347">
    <property type="entry name" value="HTH_MARR"/>
    <property type="match status" value="1"/>
</dbReference>
<evidence type="ECO:0000256" key="3">
    <source>
        <dbReference type="ARBA" id="ARBA00023163"/>
    </source>
</evidence>
<evidence type="ECO:0000313" key="5">
    <source>
        <dbReference type="EMBL" id="QJR16860.1"/>
    </source>
</evidence>
<proteinExistence type="predicted"/>
<dbReference type="GO" id="GO:0003677">
    <property type="term" value="F:DNA binding"/>
    <property type="evidence" value="ECO:0007669"/>
    <property type="project" value="UniProtKB-KW"/>
</dbReference>
<dbReference type="InterPro" id="IPR036388">
    <property type="entry name" value="WH-like_DNA-bd_sf"/>
</dbReference>
<dbReference type="PANTHER" id="PTHR42756:SF1">
    <property type="entry name" value="TRANSCRIPTIONAL REPRESSOR OF EMRAB OPERON"/>
    <property type="match status" value="1"/>
</dbReference>
<dbReference type="Pfam" id="PF12802">
    <property type="entry name" value="MarR_2"/>
    <property type="match status" value="1"/>
</dbReference>
<sequence>MDKNPLVLLELVERLGNLMRTELRKSGSDEALQPVHLQALLYLSKANRYSNTPQALTDYLGLTKGTVSQTLLLLDRRGLIERYEDDIDRRVVRLRLSTSGEQFLYESQPTLAWQNATRNISPNRIRNATSALRETLVQLQLDNEGSHFGSCNTCSWSQKLSQRIARCGRMGDRLSGPETRKICWLYSAKAEEAD</sequence>
<dbReference type="AlphaFoldDB" id="A0A6M4HAZ5"/>
<keyword evidence="3" id="KW-0804">Transcription</keyword>
<dbReference type="PANTHER" id="PTHR42756">
    <property type="entry name" value="TRANSCRIPTIONAL REGULATOR, MARR"/>
    <property type="match status" value="1"/>
</dbReference>
<organism evidence="5 6">
    <name type="scientific">Usitatibacter palustris</name>
    <dbReference type="NCBI Taxonomy" id="2732487"/>
    <lineage>
        <taxon>Bacteria</taxon>
        <taxon>Pseudomonadati</taxon>
        <taxon>Pseudomonadota</taxon>
        <taxon>Betaproteobacteria</taxon>
        <taxon>Nitrosomonadales</taxon>
        <taxon>Usitatibacteraceae</taxon>
        <taxon>Usitatibacter</taxon>
    </lineage>
</organism>
<dbReference type="SUPFAM" id="SSF46785">
    <property type="entry name" value="Winged helix' DNA-binding domain"/>
    <property type="match status" value="1"/>
</dbReference>
<reference evidence="5 6" key="1">
    <citation type="submission" date="2020-04" db="EMBL/GenBank/DDBJ databases">
        <title>Usitatibacter rugosus gen. nov., sp. nov. and Usitatibacter palustris sp. nov., novel members of Usitatibacteraceae fam. nov. within the order Nitrosomonadales isolated from soil.</title>
        <authorList>
            <person name="Huber K.J."/>
            <person name="Neumann-Schaal M."/>
            <person name="Geppert A."/>
            <person name="Luckner M."/>
            <person name="Wanner G."/>
            <person name="Overmann J."/>
        </authorList>
    </citation>
    <scope>NUCLEOTIDE SEQUENCE [LARGE SCALE GENOMIC DNA]</scope>
    <source>
        <strain evidence="5 6">Swamp67</strain>
    </source>
</reference>
<keyword evidence="6" id="KW-1185">Reference proteome</keyword>